<evidence type="ECO:0000313" key="3">
    <source>
        <dbReference type="EMBL" id="KAK0707855.1"/>
    </source>
</evidence>
<keyword evidence="1" id="KW-0732">Signal</keyword>
<name>A0AA40DLS6_9PEZI</name>
<reference evidence="3" key="1">
    <citation type="submission" date="2023-06" db="EMBL/GenBank/DDBJ databases">
        <title>Genome-scale phylogeny and comparative genomics of the fungal order Sordariales.</title>
        <authorList>
            <consortium name="Lawrence Berkeley National Laboratory"/>
            <person name="Hensen N."/>
            <person name="Bonometti L."/>
            <person name="Westerberg I."/>
            <person name="Brannstrom I.O."/>
            <person name="Guillou S."/>
            <person name="Cros-Aarteil S."/>
            <person name="Calhoun S."/>
            <person name="Haridas S."/>
            <person name="Kuo A."/>
            <person name="Mondo S."/>
            <person name="Pangilinan J."/>
            <person name="Riley R."/>
            <person name="Labutti K."/>
            <person name="Andreopoulos B."/>
            <person name="Lipzen A."/>
            <person name="Chen C."/>
            <person name="Yanf M."/>
            <person name="Daum C."/>
            <person name="Ng V."/>
            <person name="Clum A."/>
            <person name="Steindorff A."/>
            <person name="Ohm R."/>
            <person name="Martin F."/>
            <person name="Silar P."/>
            <person name="Natvig D."/>
            <person name="Lalanne C."/>
            <person name="Gautier V."/>
            <person name="Ament-Velasquez S.L."/>
            <person name="Kruys A."/>
            <person name="Hutchinson M.I."/>
            <person name="Powell A.J."/>
            <person name="Barry K."/>
            <person name="Miller A.N."/>
            <person name="Grigoriev I.V."/>
            <person name="Debuchy R."/>
            <person name="Gladieux P."/>
            <person name="Thoren M.H."/>
            <person name="Johannesson H."/>
        </authorList>
    </citation>
    <scope>NUCLEOTIDE SEQUENCE</scope>
    <source>
        <strain evidence="3">SMH4607-1</strain>
    </source>
</reference>
<comment type="caution">
    <text evidence="3">The sequence shown here is derived from an EMBL/GenBank/DDBJ whole genome shotgun (WGS) entry which is preliminary data.</text>
</comment>
<feature type="chain" id="PRO_5041444925" description="Ecp2 effector protein-like domain-containing protein" evidence="1">
    <location>
        <begin position="22"/>
        <end position="194"/>
    </location>
</feature>
<organism evidence="3 4">
    <name type="scientific">Lasiosphaeris hirsuta</name>
    <dbReference type="NCBI Taxonomy" id="260670"/>
    <lineage>
        <taxon>Eukaryota</taxon>
        <taxon>Fungi</taxon>
        <taxon>Dikarya</taxon>
        <taxon>Ascomycota</taxon>
        <taxon>Pezizomycotina</taxon>
        <taxon>Sordariomycetes</taxon>
        <taxon>Sordariomycetidae</taxon>
        <taxon>Sordariales</taxon>
        <taxon>Lasiosphaeriaceae</taxon>
        <taxon>Lasiosphaeris</taxon>
    </lineage>
</organism>
<gene>
    <name evidence="3" type="ORF">B0H67DRAFT_588787</name>
</gene>
<feature type="domain" description="Ecp2 effector protein-like" evidence="2">
    <location>
        <begin position="86"/>
        <end position="188"/>
    </location>
</feature>
<feature type="signal peptide" evidence="1">
    <location>
        <begin position="1"/>
        <end position="21"/>
    </location>
</feature>
<accession>A0AA40DLS6</accession>
<sequence length="194" mass="20097">MPSLRLVAQQALIGFATLAAGFTSSPPAGFIARSISLPDGAIATIYENPALAFRAASDDSASPNLRHAKRVSYQSYTGTTGRSDYCGEAYPNYFYGDAAATASDCHALEVAYNSPVKGWWAINAAEFAAAPGGVVTLATSGTCKFSVKTSTGTPESALFGTNDIHFYLNFAQQSAVSGKIGAEASVSCNKAPCL</sequence>
<dbReference type="Proteomes" id="UP001172102">
    <property type="component" value="Unassembled WGS sequence"/>
</dbReference>
<dbReference type="AlphaFoldDB" id="A0AA40DLS6"/>
<evidence type="ECO:0000313" key="4">
    <source>
        <dbReference type="Proteomes" id="UP001172102"/>
    </source>
</evidence>
<dbReference type="EMBL" id="JAUKUA010000006">
    <property type="protein sequence ID" value="KAK0707855.1"/>
    <property type="molecule type" value="Genomic_DNA"/>
</dbReference>
<dbReference type="Pfam" id="PF14856">
    <property type="entry name" value="Hce2"/>
    <property type="match status" value="1"/>
</dbReference>
<proteinExistence type="predicted"/>
<keyword evidence="4" id="KW-1185">Reference proteome</keyword>
<evidence type="ECO:0000259" key="2">
    <source>
        <dbReference type="Pfam" id="PF14856"/>
    </source>
</evidence>
<protein>
    <recommendedName>
        <fullName evidence="2">Ecp2 effector protein-like domain-containing protein</fullName>
    </recommendedName>
</protein>
<evidence type="ECO:0000256" key="1">
    <source>
        <dbReference type="SAM" id="SignalP"/>
    </source>
</evidence>
<dbReference type="InterPro" id="IPR029226">
    <property type="entry name" value="Ecp2-like"/>
</dbReference>